<accession>A0A150MLB2</accession>
<keyword evidence="2 6" id="KW-0813">Transport</keyword>
<evidence type="ECO:0000256" key="2">
    <source>
        <dbReference type="ARBA" id="ARBA00022448"/>
    </source>
</evidence>
<reference evidence="7 8" key="1">
    <citation type="submission" date="2016-01" db="EMBL/GenBank/DDBJ databases">
        <title>Draft Genome Sequences of Seven Thermophilic Sporeformers Isolated from Foods.</title>
        <authorList>
            <person name="Berendsen E.M."/>
            <person name="Wells-Bennik M.H."/>
            <person name="Krawcyk A.O."/>
            <person name="De Jong A."/>
            <person name="Holsappel S."/>
            <person name="Eijlander R.T."/>
            <person name="Kuipers O.P."/>
        </authorList>
    </citation>
    <scope>NUCLEOTIDE SEQUENCE [LARGE SCALE GENOMIC DNA]</scope>
    <source>
        <strain evidence="7 8">B4109</strain>
    </source>
</reference>
<sequence>MLLAIAFIVSFFFAMNIGASGAAASMGVAYRSGAIPKKSMALLLCGIGVFLGSLGGGEVVKTIGSGIIPSSILTVKIVVIILTAAAISLFAANIMGIPLSTSEITVGSVVGVGIAYQALYFHKLLFIVSVWIVIPIVAFSFTLAVGKWFLTLKRKYPQLEQGRWQKTFMALLVVTGFLEAFSAGMNNVANAVGPLVGAGLMAVGPATIFGGLFVAAGALLLGHRVLETNGKKITNFSPFEGIAISGTGAVLVIISSLFGLPVPLTQITTSAIIGIGTAKSGMSIWQKRIVVQLLKVWFVSPIFSLVISYSLVKLLLDSDVYTVIAIFSVCLATLGVISLKKQSPKKSVRFMNMAAAFNEHLSI</sequence>
<keyword evidence="5 6" id="KW-0472">Membrane</keyword>
<feature type="transmembrane region" description="Helical" evidence="6">
    <location>
        <begin position="167"/>
        <end position="189"/>
    </location>
</feature>
<keyword evidence="4 6" id="KW-1133">Transmembrane helix</keyword>
<feature type="transmembrane region" description="Helical" evidence="6">
    <location>
        <begin position="297"/>
        <end position="315"/>
    </location>
</feature>
<dbReference type="AlphaFoldDB" id="A0A150MLB2"/>
<keyword evidence="6" id="KW-0592">Phosphate transport</keyword>
<dbReference type="InterPro" id="IPR001204">
    <property type="entry name" value="Phos_transporter"/>
</dbReference>
<feature type="transmembrane region" description="Helical" evidence="6">
    <location>
        <begin position="242"/>
        <end position="261"/>
    </location>
</feature>
<dbReference type="Proteomes" id="UP000075424">
    <property type="component" value="Unassembled WGS sequence"/>
</dbReference>
<feature type="transmembrane region" description="Helical" evidence="6">
    <location>
        <begin position="321"/>
        <end position="339"/>
    </location>
</feature>
<evidence type="ECO:0000256" key="4">
    <source>
        <dbReference type="ARBA" id="ARBA00022989"/>
    </source>
</evidence>
<organism evidence="7 8">
    <name type="scientific">Geobacillus stearothermophilus</name>
    <name type="common">Bacillus stearothermophilus</name>
    <dbReference type="NCBI Taxonomy" id="1422"/>
    <lineage>
        <taxon>Bacteria</taxon>
        <taxon>Bacillati</taxon>
        <taxon>Bacillota</taxon>
        <taxon>Bacilli</taxon>
        <taxon>Bacillales</taxon>
        <taxon>Anoxybacillaceae</taxon>
        <taxon>Geobacillus</taxon>
    </lineage>
</organism>
<keyword evidence="3 6" id="KW-0812">Transmembrane</keyword>
<feature type="transmembrane region" description="Helical" evidence="6">
    <location>
        <begin position="41"/>
        <end position="60"/>
    </location>
</feature>
<gene>
    <name evidence="7" type="ORF">B4109_0394</name>
</gene>
<dbReference type="GO" id="GO:0016020">
    <property type="term" value="C:membrane"/>
    <property type="evidence" value="ECO:0007669"/>
    <property type="project" value="UniProtKB-SubCell"/>
</dbReference>
<evidence type="ECO:0000256" key="3">
    <source>
        <dbReference type="ARBA" id="ARBA00022692"/>
    </source>
</evidence>
<dbReference type="GO" id="GO:0035435">
    <property type="term" value="P:phosphate ion transmembrane transport"/>
    <property type="evidence" value="ECO:0007669"/>
    <property type="project" value="TreeGrafter"/>
</dbReference>
<dbReference type="PATRIC" id="fig|1422.18.peg.285"/>
<evidence type="ECO:0000313" key="7">
    <source>
        <dbReference type="EMBL" id="KYD25258.1"/>
    </source>
</evidence>
<comment type="subcellular location">
    <subcellularLocation>
        <location evidence="1 6">Membrane</location>
        <topology evidence="1 6">Multi-pass membrane protein</topology>
    </subcellularLocation>
</comment>
<dbReference type="Pfam" id="PF01384">
    <property type="entry name" value="PHO4"/>
    <property type="match status" value="1"/>
</dbReference>
<comment type="caution">
    <text evidence="7">The sequence shown here is derived from an EMBL/GenBank/DDBJ whole genome shotgun (WGS) entry which is preliminary data.</text>
</comment>
<dbReference type="PANTHER" id="PTHR11101:SF80">
    <property type="entry name" value="PHOSPHATE TRANSPORTER"/>
    <property type="match status" value="1"/>
</dbReference>
<evidence type="ECO:0000256" key="1">
    <source>
        <dbReference type="ARBA" id="ARBA00004141"/>
    </source>
</evidence>
<evidence type="ECO:0000256" key="5">
    <source>
        <dbReference type="ARBA" id="ARBA00023136"/>
    </source>
</evidence>
<evidence type="ECO:0000313" key="8">
    <source>
        <dbReference type="Proteomes" id="UP000075424"/>
    </source>
</evidence>
<evidence type="ECO:0000256" key="6">
    <source>
        <dbReference type="RuleBase" id="RU363058"/>
    </source>
</evidence>
<feature type="transmembrane region" description="Helical" evidence="6">
    <location>
        <begin position="195"/>
        <end position="221"/>
    </location>
</feature>
<dbReference type="PANTHER" id="PTHR11101">
    <property type="entry name" value="PHOSPHATE TRANSPORTER"/>
    <property type="match status" value="1"/>
</dbReference>
<feature type="transmembrane region" description="Helical" evidence="6">
    <location>
        <begin position="124"/>
        <end position="146"/>
    </location>
</feature>
<dbReference type="EMBL" id="LQYV01000087">
    <property type="protein sequence ID" value="KYD25258.1"/>
    <property type="molecule type" value="Genomic_DNA"/>
</dbReference>
<proteinExistence type="inferred from homology"/>
<name>A0A150MLB2_GEOSE</name>
<feature type="transmembrane region" description="Helical" evidence="6">
    <location>
        <begin position="72"/>
        <end position="92"/>
    </location>
</feature>
<feature type="transmembrane region" description="Helical" evidence="6">
    <location>
        <begin position="267"/>
        <end position="285"/>
    </location>
</feature>
<comment type="similarity">
    <text evidence="6">Belongs to the inorganic phosphate transporter (PiT) (TC 2.A.20) family.</text>
</comment>
<protein>
    <recommendedName>
        <fullName evidence="6">Phosphate transporter</fullName>
    </recommendedName>
</protein>
<dbReference type="GO" id="GO:0005315">
    <property type="term" value="F:phosphate transmembrane transporter activity"/>
    <property type="evidence" value="ECO:0007669"/>
    <property type="project" value="InterPro"/>
</dbReference>